<dbReference type="OrthoDB" id="10025005at2759"/>
<dbReference type="AlphaFoldDB" id="A0A448WXI9"/>
<gene>
    <name evidence="1" type="ORF">PXEA_LOCUS16271</name>
</gene>
<comment type="caution">
    <text evidence="1">The sequence shown here is derived from an EMBL/GenBank/DDBJ whole genome shotgun (WGS) entry which is preliminary data.</text>
</comment>
<evidence type="ECO:0000313" key="2">
    <source>
        <dbReference type="Proteomes" id="UP000784294"/>
    </source>
</evidence>
<organism evidence="1 2">
    <name type="scientific">Protopolystoma xenopodis</name>
    <dbReference type="NCBI Taxonomy" id="117903"/>
    <lineage>
        <taxon>Eukaryota</taxon>
        <taxon>Metazoa</taxon>
        <taxon>Spiralia</taxon>
        <taxon>Lophotrochozoa</taxon>
        <taxon>Platyhelminthes</taxon>
        <taxon>Monogenea</taxon>
        <taxon>Polyopisthocotylea</taxon>
        <taxon>Polystomatidea</taxon>
        <taxon>Polystomatidae</taxon>
        <taxon>Protopolystoma</taxon>
    </lineage>
</organism>
<dbReference type="Proteomes" id="UP000784294">
    <property type="component" value="Unassembled WGS sequence"/>
</dbReference>
<protein>
    <submittedName>
        <fullName evidence="1">Uncharacterized protein</fullName>
    </submittedName>
</protein>
<accession>A0A448WXI9</accession>
<keyword evidence="2" id="KW-1185">Reference proteome</keyword>
<name>A0A448WXI9_9PLAT</name>
<evidence type="ECO:0000313" key="1">
    <source>
        <dbReference type="EMBL" id="VEL22831.1"/>
    </source>
</evidence>
<sequence length="85" mass="10039">MAVEPCCWMTYTSHRETQETLSILDSLELDTDKKTEEELYGKFKMEEAYQLGQLTMWQRVKPKIWMLFDEPYSSGGAKYESQIES</sequence>
<dbReference type="EMBL" id="CAAALY010058632">
    <property type="protein sequence ID" value="VEL22831.1"/>
    <property type="molecule type" value="Genomic_DNA"/>
</dbReference>
<reference evidence="1" key="1">
    <citation type="submission" date="2018-11" db="EMBL/GenBank/DDBJ databases">
        <authorList>
            <consortium name="Pathogen Informatics"/>
        </authorList>
    </citation>
    <scope>NUCLEOTIDE SEQUENCE</scope>
</reference>
<proteinExistence type="predicted"/>